<feature type="domain" description="Putative plant transposon protein" evidence="1">
    <location>
        <begin position="88"/>
        <end position="151"/>
    </location>
</feature>
<dbReference type="Pfam" id="PF20167">
    <property type="entry name" value="Transposase_32"/>
    <property type="match status" value="1"/>
</dbReference>
<accession>M1DP51</accession>
<name>M1DP51_SOLTU</name>
<dbReference type="AlphaFoldDB" id="M1DP51"/>
<reference evidence="3" key="1">
    <citation type="journal article" date="2011" name="Nature">
        <title>Genome sequence and analysis of the tuber crop potato.</title>
        <authorList>
            <consortium name="The Potato Genome Sequencing Consortium"/>
        </authorList>
    </citation>
    <scope>NUCLEOTIDE SEQUENCE [LARGE SCALE GENOMIC DNA]</scope>
    <source>
        <strain evidence="3">cv. DM1-3 516 R44</strain>
    </source>
</reference>
<dbReference type="PaxDb" id="4113-PGSC0003DMT400092127"/>
<evidence type="ECO:0000259" key="1">
    <source>
        <dbReference type="Pfam" id="PF20167"/>
    </source>
</evidence>
<sequence length="215" mass="23911">MVTYGKGPTPRRSIHTPWMAFVDQGPQKHVATKNHEGDRMVRDPTHVVNHGVDYGPLFHRRTVLHMPGSSIKDPKLGTLTYGGDPQDVTPSTDHNVVTKDRAVMLETLVEGLEIDFAWILIAKIHDRALKTTTTFPFHCLIFHLCRAVVVPIFQCDILIGATKTMDIVLIRDNANLVAPWRDPQVDLPPLGTDLAEDVEKIQADETSIPPTTTDA</sequence>
<evidence type="ECO:0000313" key="3">
    <source>
        <dbReference type="Proteomes" id="UP000011115"/>
    </source>
</evidence>
<reference evidence="2" key="2">
    <citation type="submission" date="2015-06" db="UniProtKB">
        <authorList>
            <consortium name="EnsemblPlants"/>
        </authorList>
    </citation>
    <scope>IDENTIFICATION</scope>
    <source>
        <strain evidence="2">DM1-3 516 R44</strain>
    </source>
</reference>
<dbReference type="EnsemblPlants" id="PGSC0003DMT400092127">
    <property type="protein sequence ID" value="PGSC0003DMT400092127"/>
    <property type="gene ID" value="PGSC0003DMG400041698"/>
</dbReference>
<dbReference type="Gramene" id="PGSC0003DMT400092127">
    <property type="protein sequence ID" value="PGSC0003DMT400092127"/>
    <property type="gene ID" value="PGSC0003DMG400041698"/>
</dbReference>
<keyword evidence="3" id="KW-1185">Reference proteome</keyword>
<dbReference type="InParanoid" id="M1DP51"/>
<protein>
    <recommendedName>
        <fullName evidence="1">Putative plant transposon protein domain-containing protein</fullName>
    </recommendedName>
</protein>
<proteinExistence type="predicted"/>
<dbReference type="Proteomes" id="UP000011115">
    <property type="component" value="Unassembled WGS sequence"/>
</dbReference>
<dbReference type="HOGENOM" id="CLU_028647_1_1_1"/>
<dbReference type="InterPro" id="IPR046796">
    <property type="entry name" value="Transposase_32_dom"/>
</dbReference>
<organism evidence="2 3">
    <name type="scientific">Solanum tuberosum</name>
    <name type="common">Potato</name>
    <dbReference type="NCBI Taxonomy" id="4113"/>
    <lineage>
        <taxon>Eukaryota</taxon>
        <taxon>Viridiplantae</taxon>
        <taxon>Streptophyta</taxon>
        <taxon>Embryophyta</taxon>
        <taxon>Tracheophyta</taxon>
        <taxon>Spermatophyta</taxon>
        <taxon>Magnoliopsida</taxon>
        <taxon>eudicotyledons</taxon>
        <taxon>Gunneridae</taxon>
        <taxon>Pentapetalae</taxon>
        <taxon>asterids</taxon>
        <taxon>lamiids</taxon>
        <taxon>Solanales</taxon>
        <taxon>Solanaceae</taxon>
        <taxon>Solanoideae</taxon>
        <taxon>Solaneae</taxon>
        <taxon>Solanum</taxon>
    </lineage>
</organism>
<evidence type="ECO:0000313" key="2">
    <source>
        <dbReference type="EnsemblPlants" id="PGSC0003DMT400092127"/>
    </source>
</evidence>